<keyword evidence="2" id="KW-1185">Reference proteome</keyword>
<evidence type="ECO:0000313" key="2">
    <source>
        <dbReference type="Proteomes" id="UP000203872"/>
    </source>
</evidence>
<proteinExistence type="predicted"/>
<sequence>MTIIAISGDVYATSTTTLGEHIASGELKQVGVIRTEYAVKQGDTEFIRGRSTEAVVQDDLGDFFAVEQHRGLAIVARVVDEDMRQAFAEFLKRDDIEEGEVFVYDQRINEGQEMIEGAHGLDMSHIPVEDGTDGIA</sequence>
<reference evidence="1 2" key="1">
    <citation type="submission" date="2015-06" db="EMBL/GenBank/DDBJ databases">
        <title>Complete genome sequence of bacteriophage vB_YenP_ISAO8 which infects Yersinia enterocolitica O:8.</title>
        <authorList>
            <person name="Leon-Velarde C.G."/>
            <person name="Kropinski A.M."/>
            <person name="Chen S."/>
        </authorList>
    </citation>
    <scope>NUCLEOTIDE SEQUENCE [LARGE SCALE GENOMIC DNA]</scope>
</reference>
<dbReference type="GeneID" id="26630238"/>
<protein>
    <submittedName>
        <fullName evidence="1">Uncharacterized protein</fullName>
    </submittedName>
</protein>
<name>A0A0H4TJY2_9CAUD</name>
<evidence type="ECO:0000313" key="1">
    <source>
        <dbReference type="EMBL" id="AKQ07687.1"/>
    </source>
</evidence>
<accession>A0A0H4TJY2</accession>
<dbReference type="OrthoDB" id="24319at10239"/>
<dbReference type="EMBL" id="KT184661">
    <property type="protein sequence ID" value="AKQ07687.1"/>
    <property type="molecule type" value="Genomic_DNA"/>
</dbReference>
<dbReference type="RefSeq" id="YP_009203177.1">
    <property type="nucleotide sequence ID" value="NC_028850.1"/>
</dbReference>
<dbReference type="Proteomes" id="UP000203872">
    <property type="component" value="Segment"/>
</dbReference>
<organism evidence="1 2">
    <name type="scientific">Yersinia phage vB_YenP_ISAO8</name>
    <dbReference type="NCBI Taxonomy" id="1675027"/>
    <lineage>
        <taxon>Viruses</taxon>
        <taxon>Duplodnaviria</taxon>
        <taxon>Heunggongvirae</taxon>
        <taxon>Uroviricota</taxon>
        <taxon>Caudoviricetes</taxon>
        <taxon>Autographivirales</taxon>
        <taxon>Autonotataviridae</taxon>
        <taxon>Melnykvirinae</taxon>
        <taxon>Aghbyvirus</taxon>
        <taxon>Aghbyvirus ISAO8</taxon>
    </lineage>
</organism>
<dbReference type="KEGG" id="vg:26630238"/>